<reference evidence="2 3" key="1">
    <citation type="journal article" date="2019" name="Int. J. Syst. Evol. Microbiol.">
        <title>The Global Catalogue of Microorganisms (GCM) 10K type strain sequencing project: providing services to taxonomists for standard genome sequencing and annotation.</title>
        <authorList>
            <consortium name="The Broad Institute Genomics Platform"/>
            <consortium name="The Broad Institute Genome Sequencing Center for Infectious Disease"/>
            <person name="Wu L."/>
            <person name="Ma J."/>
        </authorList>
    </citation>
    <scope>NUCLEOTIDE SEQUENCE [LARGE SCALE GENOMIC DNA]</scope>
    <source>
        <strain evidence="2 3">GX21</strain>
    </source>
</reference>
<gene>
    <name evidence="2" type="ORF">ACFQKE_13300</name>
</gene>
<evidence type="ECO:0000313" key="3">
    <source>
        <dbReference type="Proteomes" id="UP001596434"/>
    </source>
</evidence>
<name>A0ABD6A131_9EURY</name>
<dbReference type="RefSeq" id="WP_379704899.1">
    <property type="nucleotide sequence ID" value="NZ_JBHTAT010000001.1"/>
</dbReference>
<proteinExistence type="predicted"/>
<evidence type="ECO:0000313" key="2">
    <source>
        <dbReference type="EMBL" id="MFC7256259.1"/>
    </source>
</evidence>
<accession>A0ABD6A131</accession>
<dbReference type="InterPro" id="IPR040624">
    <property type="entry name" value="HalOD1"/>
</dbReference>
<dbReference type="GeneID" id="96954644"/>
<keyword evidence="3" id="KW-1185">Reference proteome</keyword>
<sequence length="97" mass="10699">MSASIDERARMQADSTLHRSEIDWDRREPVSFTVQAALSDVEGCAPTDLDPLADYVDPDALEAFFTGTPDELAVRSLTFEYDDHTVHVDGAGQIIVD</sequence>
<protein>
    <submittedName>
        <fullName evidence="2">HalOD1 output domain-containing protein</fullName>
    </submittedName>
</protein>
<dbReference type="Pfam" id="PF18545">
    <property type="entry name" value="HalOD1"/>
    <property type="match status" value="1"/>
</dbReference>
<comment type="caution">
    <text evidence="2">The sequence shown here is derived from an EMBL/GenBank/DDBJ whole genome shotgun (WGS) entry which is preliminary data.</text>
</comment>
<organism evidence="2 3">
    <name type="scientific">Haloplanus litoreus</name>
    <dbReference type="NCBI Taxonomy" id="767515"/>
    <lineage>
        <taxon>Archaea</taxon>
        <taxon>Methanobacteriati</taxon>
        <taxon>Methanobacteriota</taxon>
        <taxon>Stenosarchaea group</taxon>
        <taxon>Halobacteria</taxon>
        <taxon>Halobacteriales</taxon>
        <taxon>Haloferacaceae</taxon>
        <taxon>Haloplanus</taxon>
    </lineage>
</organism>
<dbReference type="Proteomes" id="UP001596434">
    <property type="component" value="Unassembled WGS sequence"/>
</dbReference>
<feature type="domain" description="Halobacterial output" evidence="1">
    <location>
        <begin position="27"/>
        <end position="97"/>
    </location>
</feature>
<evidence type="ECO:0000259" key="1">
    <source>
        <dbReference type="Pfam" id="PF18545"/>
    </source>
</evidence>
<dbReference type="AlphaFoldDB" id="A0ABD6A131"/>
<dbReference type="EMBL" id="JBHTAT010000001">
    <property type="protein sequence ID" value="MFC7256259.1"/>
    <property type="molecule type" value="Genomic_DNA"/>
</dbReference>